<name>A0A168L4D2_ABSGL</name>
<dbReference type="InParanoid" id="A0A168L4D2"/>
<dbReference type="AlphaFoldDB" id="A0A168L4D2"/>
<dbReference type="EMBL" id="LT550616">
    <property type="protein sequence ID" value="SAL96046.1"/>
    <property type="molecule type" value="Genomic_DNA"/>
</dbReference>
<sequence length="320" mass="36150">MHSFSLPLYIIHPSILSIMSHHISNAANIIQSRYTGAVLPFNDSEDQQAVIEVPRDHGTRARLNNDFVEKYGVHELANDYVPPVAPVVESVGVKRGRPTGDNFKEVYKCQRYKNPRAEISTGISRGPSFYGCGCTAELVAVSVLANLLTSISYLIFQINNLFTNQSTTHLSTLTLPVLLKNVVIKYKFGHVGHVPGSRADLQVVGVSDETWRLITGLLDHSLKWDNIKSMIRVDRSVLSDILGGNSDNIPESLRISYQTVYYLMKKCMEKRAQLDPDMVTSLRLWGERKIGPDGYYLERNLDQHQRGMYLFAFMSQWQIC</sequence>
<gene>
    <name evidence="1" type="primary">ABSGL_01408.1 scaffold 1518</name>
</gene>
<organism evidence="1">
    <name type="scientific">Absidia glauca</name>
    <name type="common">Pin mould</name>
    <dbReference type="NCBI Taxonomy" id="4829"/>
    <lineage>
        <taxon>Eukaryota</taxon>
        <taxon>Fungi</taxon>
        <taxon>Fungi incertae sedis</taxon>
        <taxon>Mucoromycota</taxon>
        <taxon>Mucoromycotina</taxon>
        <taxon>Mucoromycetes</taxon>
        <taxon>Mucorales</taxon>
        <taxon>Cunninghamellaceae</taxon>
        <taxon>Absidia</taxon>
    </lineage>
</organism>
<dbReference type="OrthoDB" id="2289406at2759"/>
<proteinExistence type="predicted"/>
<dbReference type="STRING" id="4829.A0A168L4D2"/>
<reference evidence="1" key="1">
    <citation type="submission" date="2016-04" db="EMBL/GenBank/DDBJ databases">
        <authorList>
            <person name="Evans L.H."/>
            <person name="Alamgir A."/>
            <person name="Owens N."/>
            <person name="Weber N.D."/>
            <person name="Virtaneva K."/>
            <person name="Barbian K."/>
            <person name="Babar A."/>
            <person name="Rosenke K."/>
        </authorList>
    </citation>
    <scope>NUCLEOTIDE SEQUENCE [LARGE SCALE GENOMIC DNA]</scope>
    <source>
        <strain evidence="1">CBS 101.48</strain>
    </source>
</reference>
<evidence type="ECO:0000313" key="1">
    <source>
        <dbReference type="EMBL" id="SAL96046.1"/>
    </source>
</evidence>
<dbReference type="Proteomes" id="UP000078561">
    <property type="component" value="Unassembled WGS sequence"/>
</dbReference>
<feature type="non-terminal residue" evidence="1">
    <location>
        <position position="320"/>
    </location>
</feature>
<keyword evidence="2" id="KW-1185">Reference proteome</keyword>
<protein>
    <submittedName>
        <fullName evidence="1">Uncharacterized protein</fullName>
    </submittedName>
</protein>
<evidence type="ECO:0000313" key="2">
    <source>
        <dbReference type="Proteomes" id="UP000078561"/>
    </source>
</evidence>
<accession>A0A168L4D2</accession>